<feature type="transmembrane region" description="Helical" evidence="8">
    <location>
        <begin position="479"/>
        <end position="499"/>
    </location>
</feature>
<feature type="transmembrane region" description="Helical" evidence="8">
    <location>
        <begin position="350"/>
        <end position="371"/>
    </location>
</feature>
<keyword evidence="10" id="KW-1185">Reference proteome</keyword>
<comment type="subcellular location">
    <subcellularLocation>
        <location evidence="1">Cell membrane</location>
        <topology evidence="1">Multi-pass membrane protein</topology>
    </subcellularLocation>
</comment>
<keyword evidence="3" id="KW-0813">Transport</keyword>
<evidence type="ECO:0000256" key="7">
    <source>
        <dbReference type="ARBA" id="ARBA00023136"/>
    </source>
</evidence>
<feature type="transmembrane region" description="Helical" evidence="8">
    <location>
        <begin position="95"/>
        <end position="122"/>
    </location>
</feature>
<protein>
    <submittedName>
        <fullName evidence="9">BCCT family transporter</fullName>
    </submittedName>
</protein>
<dbReference type="PANTHER" id="PTHR30047">
    <property type="entry name" value="HIGH-AFFINITY CHOLINE TRANSPORT PROTEIN-RELATED"/>
    <property type="match status" value="1"/>
</dbReference>
<evidence type="ECO:0000256" key="8">
    <source>
        <dbReference type="SAM" id="Phobius"/>
    </source>
</evidence>
<sequence length="517" mass="59383">MRKKSDSNNSLIDIFGEVGIISLILLIFLCTIFAFFPEKSKIILEKLRFFLADNYGLYYAALGLGIFLCTIFIAFSKYGKIKLGKESDEKEYPSFIWGTMIFTSTMAADILFFSLCEWSLYYNEPYIQNLGSLQLWASTYPLFHWGPTVWGFYVILSVSFGFMVHVRNRKCQKFSEACRPIFKEKIDGICGRIIDLIAIFSLIAGTSTTFSLATPLLSKVISKFFYIQNTTIFTILILIIIAVIYTIAVLSGMKTISNLAKYSSYIFFLLIAYFLFAGGETVYILETGFSAIGNLAQNFILMSTWLDPLRETYFPQKWTIYYWSYWMVWCVATPFFIGKISKGRTIKDTILGIYMYGISGTFMSFIVMGNYGLSLQLNNKLDIVGIIAKTSDYSEAIIKIFDTLPFPNIALIILVLTMIMLYVTTFDALVMVASVYSYNMPDMEMEADKKNKIFWAIIFILFPIVLIFFKNSMYNLQSISIIAAFPIGIIIIFIIISFFKDAHKYLTEYDKRNIYFY</sequence>
<feature type="transmembrane region" description="Helical" evidence="8">
    <location>
        <begin position="193"/>
        <end position="212"/>
    </location>
</feature>
<organism evidence="9 10">
    <name type="scientific">Peptoanaerobacter stomatis</name>
    <dbReference type="NCBI Taxonomy" id="796937"/>
    <lineage>
        <taxon>Bacteria</taxon>
        <taxon>Bacillati</taxon>
        <taxon>Bacillota</taxon>
        <taxon>Clostridia</taxon>
        <taxon>Peptostreptococcales</taxon>
        <taxon>Filifactoraceae</taxon>
        <taxon>Peptoanaerobacter</taxon>
    </lineage>
</organism>
<evidence type="ECO:0000313" key="10">
    <source>
        <dbReference type="Proteomes" id="UP000005244"/>
    </source>
</evidence>
<evidence type="ECO:0000256" key="6">
    <source>
        <dbReference type="ARBA" id="ARBA00022989"/>
    </source>
</evidence>
<evidence type="ECO:0000256" key="2">
    <source>
        <dbReference type="ARBA" id="ARBA00005658"/>
    </source>
</evidence>
<proteinExistence type="inferred from homology"/>
<keyword evidence="4" id="KW-1003">Cell membrane</keyword>
<keyword evidence="6 8" id="KW-1133">Transmembrane helix</keyword>
<feature type="transmembrane region" description="Helical" evidence="8">
    <location>
        <begin position="56"/>
        <end position="75"/>
    </location>
</feature>
<evidence type="ECO:0000313" key="9">
    <source>
        <dbReference type="EMBL" id="EJU22861.1"/>
    </source>
</evidence>
<feature type="transmembrane region" description="Helical" evidence="8">
    <location>
        <begin position="232"/>
        <end position="253"/>
    </location>
</feature>
<gene>
    <name evidence="9" type="ORF">HMPREF1143_0975</name>
</gene>
<evidence type="ECO:0000256" key="1">
    <source>
        <dbReference type="ARBA" id="ARBA00004651"/>
    </source>
</evidence>
<evidence type="ECO:0000256" key="3">
    <source>
        <dbReference type="ARBA" id="ARBA00022448"/>
    </source>
</evidence>
<dbReference type="Pfam" id="PF02028">
    <property type="entry name" value="BCCT"/>
    <property type="match status" value="1"/>
</dbReference>
<keyword evidence="5 8" id="KW-0812">Transmembrane</keyword>
<dbReference type="Proteomes" id="UP000005244">
    <property type="component" value="Unassembled WGS sequence"/>
</dbReference>
<dbReference type="GO" id="GO:0022857">
    <property type="term" value="F:transmembrane transporter activity"/>
    <property type="evidence" value="ECO:0007669"/>
    <property type="project" value="InterPro"/>
</dbReference>
<feature type="transmembrane region" description="Helical" evidence="8">
    <location>
        <begin position="142"/>
        <end position="164"/>
    </location>
</feature>
<feature type="transmembrane region" description="Helical" evidence="8">
    <location>
        <begin position="409"/>
        <end position="432"/>
    </location>
</feature>
<evidence type="ECO:0000256" key="4">
    <source>
        <dbReference type="ARBA" id="ARBA00022475"/>
    </source>
</evidence>
<feature type="transmembrane region" description="Helical" evidence="8">
    <location>
        <begin position="12"/>
        <end position="36"/>
    </location>
</feature>
<feature type="transmembrane region" description="Helical" evidence="8">
    <location>
        <begin position="453"/>
        <end position="473"/>
    </location>
</feature>
<dbReference type="GO" id="GO:0005886">
    <property type="term" value="C:plasma membrane"/>
    <property type="evidence" value="ECO:0007669"/>
    <property type="project" value="UniProtKB-SubCell"/>
</dbReference>
<feature type="transmembrane region" description="Helical" evidence="8">
    <location>
        <begin position="265"/>
        <end position="285"/>
    </location>
</feature>
<dbReference type="RefSeq" id="WP_009530886.1">
    <property type="nucleotide sequence ID" value="NZ_ALNK01000018.1"/>
</dbReference>
<comment type="similarity">
    <text evidence="2">Belongs to the BCCT transporter (TC 2.A.15) family.</text>
</comment>
<dbReference type="AlphaFoldDB" id="J4WB92"/>
<reference evidence="9 10" key="1">
    <citation type="submission" date="2012-07" db="EMBL/GenBank/DDBJ databases">
        <authorList>
            <person name="Durkin A.S."/>
            <person name="McCorrison J."/>
            <person name="Torralba M."/>
            <person name="Gillis M."/>
            <person name="Methe B."/>
            <person name="Sutton G."/>
            <person name="Nelson K.E."/>
        </authorList>
    </citation>
    <scope>NUCLEOTIDE SEQUENCE [LARGE SCALE GENOMIC DNA]</scope>
    <source>
        <strain evidence="9 10">OBRC8</strain>
    </source>
</reference>
<dbReference type="EMBL" id="ALNK01000018">
    <property type="protein sequence ID" value="EJU22861.1"/>
    <property type="molecule type" value="Genomic_DNA"/>
</dbReference>
<dbReference type="PANTHER" id="PTHR30047:SF7">
    <property type="entry name" value="HIGH-AFFINITY CHOLINE TRANSPORT PROTEIN"/>
    <property type="match status" value="1"/>
</dbReference>
<dbReference type="PATRIC" id="fig|796941.3.peg.1084"/>
<dbReference type="InterPro" id="IPR000060">
    <property type="entry name" value="BCCT_transptr"/>
</dbReference>
<comment type="caution">
    <text evidence="9">The sequence shown here is derived from an EMBL/GenBank/DDBJ whole genome shotgun (WGS) entry which is preliminary data.</text>
</comment>
<accession>J4WB92</accession>
<keyword evidence="7 8" id="KW-0472">Membrane</keyword>
<feature type="transmembrane region" description="Helical" evidence="8">
    <location>
        <begin position="320"/>
        <end position="338"/>
    </location>
</feature>
<evidence type="ECO:0000256" key="5">
    <source>
        <dbReference type="ARBA" id="ARBA00022692"/>
    </source>
</evidence>
<name>J4WB92_9FIRM</name>